<dbReference type="PANTHER" id="PTHR21576">
    <property type="entry name" value="UNCHARACTERIZED NODULIN-LIKE PROTEIN"/>
    <property type="match status" value="1"/>
</dbReference>
<organism evidence="6 7">
    <name type="scientific">Pyrrhoderma noxium</name>
    <dbReference type="NCBI Taxonomy" id="2282107"/>
    <lineage>
        <taxon>Eukaryota</taxon>
        <taxon>Fungi</taxon>
        <taxon>Dikarya</taxon>
        <taxon>Basidiomycota</taxon>
        <taxon>Agaricomycotina</taxon>
        <taxon>Agaricomycetes</taxon>
        <taxon>Hymenochaetales</taxon>
        <taxon>Hymenochaetaceae</taxon>
        <taxon>Pyrrhoderma</taxon>
    </lineage>
</organism>
<comment type="caution">
    <text evidence="6">The sequence shown here is derived from an EMBL/GenBank/DDBJ whole genome shotgun (WGS) entry which is preliminary data.</text>
</comment>
<dbReference type="PANTHER" id="PTHR21576:SF160">
    <property type="entry name" value="NODULIN-LIKE DOMAIN-CONTAINING PROTEIN"/>
    <property type="match status" value="1"/>
</dbReference>
<dbReference type="AlphaFoldDB" id="A0A286UM00"/>
<evidence type="ECO:0000256" key="3">
    <source>
        <dbReference type="ARBA" id="ARBA00022989"/>
    </source>
</evidence>
<evidence type="ECO:0000313" key="6">
    <source>
        <dbReference type="EMBL" id="PAV20623.1"/>
    </source>
</evidence>
<feature type="transmembrane region" description="Helical" evidence="5">
    <location>
        <begin position="83"/>
        <end position="100"/>
    </location>
</feature>
<dbReference type="SUPFAM" id="SSF103473">
    <property type="entry name" value="MFS general substrate transporter"/>
    <property type="match status" value="1"/>
</dbReference>
<feature type="transmembrane region" description="Helical" evidence="5">
    <location>
        <begin position="544"/>
        <end position="563"/>
    </location>
</feature>
<feature type="transmembrane region" description="Helical" evidence="5">
    <location>
        <begin position="189"/>
        <end position="209"/>
    </location>
</feature>
<dbReference type="InterPro" id="IPR036259">
    <property type="entry name" value="MFS_trans_sf"/>
</dbReference>
<feature type="transmembrane region" description="Helical" evidence="5">
    <location>
        <begin position="120"/>
        <end position="141"/>
    </location>
</feature>
<dbReference type="Gene3D" id="1.20.1250.20">
    <property type="entry name" value="MFS general substrate transporter like domains"/>
    <property type="match status" value="2"/>
</dbReference>
<dbReference type="Pfam" id="PF07690">
    <property type="entry name" value="MFS_1"/>
    <property type="match status" value="1"/>
</dbReference>
<feature type="transmembrane region" description="Helical" evidence="5">
    <location>
        <begin position="419"/>
        <end position="439"/>
    </location>
</feature>
<dbReference type="STRING" id="2282107.A0A286UM00"/>
<gene>
    <name evidence="6" type="ORF">PNOK_0325000</name>
</gene>
<evidence type="ECO:0000256" key="4">
    <source>
        <dbReference type="ARBA" id="ARBA00023136"/>
    </source>
</evidence>
<feature type="transmembrane region" description="Helical" evidence="5">
    <location>
        <begin position="480"/>
        <end position="499"/>
    </location>
</feature>
<evidence type="ECO:0000256" key="5">
    <source>
        <dbReference type="SAM" id="Phobius"/>
    </source>
</evidence>
<feature type="transmembrane region" description="Helical" evidence="5">
    <location>
        <begin position="162"/>
        <end position="183"/>
    </location>
</feature>
<keyword evidence="2 5" id="KW-0812">Transmembrane</keyword>
<comment type="subcellular location">
    <subcellularLocation>
        <location evidence="1">Membrane</location>
        <topology evidence="1">Multi-pass membrane protein</topology>
    </subcellularLocation>
</comment>
<sequence length="589" mass="64225">MMESNISSLKLMSLPRITTLVSSVIVALSSGTNYIYSAYAPQLAARLRISHTKLNIIGLAGNIGVYSSGPFWGRIVDRRGPRILLASGFIFLLVGYSGIYRLYNNAEPDQVNTKLETFSYISFITLSFCAFLTGAGGNGGLTSSVNATAKSFPDELRATTTGLVLSGFGLSAFYFSALAHLFFPGDTSSFLLLLAVGTSFPMILGFFLVRPIPLPGTSDIRDATSRRVAADIPDDGFSHSVGVDAVLGNDALVFEHHNDSRTTLLATHYHGSPHLQDSAYFNEEQRRISSRARSVELAISPSRGDRRRSMSTISHRRNRSRVIEVMQDLHGKALLTCPDFWLLFSLLSLLSGTGLMYINNVGSISQALFAQGNPDFDPAESVKWQGMQVSIISIANCLGRILSGVGADLVKNRFSAPRTYCIVFIAMLFVLSQAIASTVDKVQDLWHASVLLGLAYGGMFGIFPTITIEWFGLGHFSENWGLVSLSPMIGGNIFSIAFGRNLDAHAPAKIDGYDEATTNTSMAGRQAPSGDQCFAGRECYVSSLYLTTFACLMAVCLSVIAAWKDRKRMIVKPNDYEEIIWEEEAVEEE</sequence>
<reference evidence="6 7" key="1">
    <citation type="journal article" date="2017" name="Mol. Ecol.">
        <title>Comparative and population genomic landscape of Phellinus noxius: A hypervariable fungus causing root rot in trees.</title>
        <authorList>
            <person name="Chung C.L."/>
            <person name="Lee T.J."/>
            <person name="Akiba M."/>
            <person name="Lee H.H."/>
            <person name="Kuo T.H."/>
            <person name="Liu D."/>
            <person name="Ke H.M."/>
            <person name="Yokoi T."/>
            <person name="Roa M.B."/>
            <person name="Lu M.J."/>
            <person name="Chang Y.Y."/>
            <person name="Ann P.J."/>
            <person name="Tsai J.N."/>
            <person name="Chen C.Y."/>
            <person name="Tzean S.S."/>
            <person name="Ota Y."/>
            <person name="Hattori T."/>
            <person name="Sahashi N."/>
            <person name="Liou R.F."/>
            <person name="Kikuchi T."/>
            <person name="Tsai I.J."/>
        </authorList>
    </citation>
    <scope>NUCLEOTIDE SEQUENCE [LARGE SCALE GENOMIC DNA]</scope>
    <source>
        <strain evidence="6 7">FFPRI411160</strain>
    </source>
</reference>
<feature type="transmembrane region" description="Helical" evidence="5">
    <location>
        <begin position="340"/>
        <end position="358"/>
    </location>
</feature>
<proteinExistence type="predicted"/>
<dbReference type="EMBL" id="NBII01000003">
    <property type="protein sequence ID" value="PAV20623.1"/>
    <property type="molecule type" value="Genomic_DNA"/>
</dbReference>
<accession>A0A286UM00</accession>
<evidence type="ECO:0000256" key="2">
    <source>
        <dbReference type="ARBA" id="ARBA00022692"/>
    </source>
</evidence>
<dbReference type="InParanoid" id="A0A286UM00"/>
<dbReference type="OrthoDB" id="410267at2759"/>
<dbReference type="GO" id="GO:0022857">
    <property type="term" value="F:transmembrane transporter activity"/>
    <property type="evidence" value="ECO:0007669"/>
    <property type="project" value="InterPro"/>
</dbReference>
<feature type="transmembrane region" description="Helical" evidence="5">
    <location>
        <begin position="387"/>
        <end position="407"/>
    </location>
</feature>
<keyword evidence="7" id="KW-1185">Reference proteome</keyword>
<evidence type="ECO:0000313" key="7">
    <source>
        <dbReference type="Proteomes" id="UP000217199"/>
    </source>
</evidence>
<feature type="transmembrane region" description="Helical" evidence="5">
    <location>
        <begin position="56"/>
        <end position="76"/>
    </location>
</feature>
<keyword evidence="3 5" id="KW-1133">Transmembrane helix</keyword>
<dbReference type="Proteomes" id="UP000217199">
    <property type="component" value="Unassembled WGS sequence"/>
</dbReference>
<keyword evidence="4 5" id="KW-0472">Membrane</keyword>
<evidence type="ECO:0000256" key="1">
    <source>
        <dbReference type="ARBA" id="ARBA00004141"/>
    </source>
</evidence>
<protein>
    <submittedName>
        <fullName evidence="6">MFS general substrate transporter</fullName>
    </submittedName>
</protein>
<dbReference type="GO" id="GO:0000329">
    <property type="term" value="C:fungal-type vacuole membrane"/>
    <property type="evidence" value="ECO:0007669"/>
    <property type="project" value="TreeGrafter"/>
</dbReference>
<feature type="transmembrane region" description="Helical" evidence="5">
    <location>
        <begin position="445"/>
        <end position="468"/>
    </location>
</feature>
<name>A0A286UM00_9AGAM</name>
<dbReference type="InterPro" id="IPR011701">
    <property type="entry name" value="MFS"/>
</dbReference>